<proteinExistence type="predicted"/>
<reference evidence="1 2" key="1">
    <citation type="submission" date="2019-10" db="EMBL/GenBank/DDBJ databases">
        <title>Gracilibacillus sp. nov. isolated from rice seeds.</title>
        <authorList>
            <person name="He S."/>
        </authorList>
    </citation>
    <scope>NUCLEOTIDE SEQUENCE [LARGE SCALE GENOMIC DNA]</scope>
    <source>
        <strain evidence="1 2">TD8</strain>
    </source>
</reference>
<dbReference type="OrthoDB" id="2969819at2"/>
<dbReference type="InterPro" id="IPR025127">
    <property type="entry name" value="DUF4054"/>
</dbReference>
<name>A0A7C8GVM8_9BACI</name>
<accession>A0A7C8GVM8</accession>
<dbReference type="AlphaFoldDB" id="A0A7C8GVM8"/>
<gene>
    <name evidence="1" type="ORF">F9U64_01200</name>
</gene>
<organism evidence="1 2">
    <name type="scientific">Gracilibacillus oryzae</name>
    <dbReference type="NCBI Taxonomy" id="1672701"/>
    <lineage>
        <taxon>Bacteria</taxon>
        <taxon>Bacillati</taxon>
        <taxon>Bacillota</taxon>
        <taxon>Bacilli</taxon>
        <taxon>Bacillales</taxon>
        <taxon>Bacillaceae</taxon>
        <taxon>Gracilibacillus</taxon>
    </lineage>
</organism>
<evidence type="ECO:0000313" key="2">
    <source>
        <dbReference type="Proteomes" id="UP000480246"/>
    </source>
</evidence>
<comment type="caution">
    <text evidence="1">The sequence shown here is derived from an EMBL/GenBank/DDBJ whole genome shotgun (WGS) entry which is preliminary data.</text>
</comment>
<dbReference type="Pfam" id="PF13262">
    <property type="entry name" value="DUF4054"/>
    <property type="match status" value="1"/>
</dbReference>
<dbReference type="EMBL" id="WEID01000005">
    <property type="protein sequence ID" value="KAB8139270.1"/>
    <property type="molecule type" value="Genomic_DNA"/>
</dbReference>
<keyword evidence="2" id="KW-1185">Reference proteome</keyword>
<dbReference type="RefSeq" id="WP_153400948.1">
    <property type="nucleotide sequence ID" value="NZ_ML762424.1"/>
</dbReference>
<protein>
    <submittedName>
        <fullName evidence="1">DUF4054 domain-containing protein</fullName>
    </submittedName>
</protein>
<sequence length="111" mass="12349">MPLTDKVRVRAIAHHLKRMADEDLDVVIEDAEAEVAKLSVKSEDRERLVRYLAAHMATLNYRRATSQSLTDMSESYNAPQGDGLSSTEYGQEYMRLEKKALGPGGLGLVVI</sequence>
<evidence type="ECO:0000313" key="1">
    <source>
        <dbReference type="EMBL" id="KAB8139270.1"/>
    </source>
</evidence>
<dbReference type="Proteomes" id="UP000480246">
    <property type="component" value="Unassembled WGS sequence"/>
</dbReference>